<comment type="caution">
    <text evidence="1">The sequence shown here is derived from an EMBL/GenBank/DDBJ whole genome shotgun (WGS) entry which is preliminary data.</text>
</comment>
<accession>A0A3M0GHQ5</accession>
<evidence type="ECO:0000313" key="1">
    <source>
        <dbReference type="EMBL" id="RMB64214.1"/>
    </source>
</evidence>
<dbReference type="Proteomes" id="UP000270649">
    <property type="component" value="Unassembled WGS sequence"/>
</dbReference>
<organism evidence="1 2">
    <name type="scientific">Corynebacterium macginleyi</name>
    <dbReference type="NCBI Taxonomy" id="38290"/>
    <lineage>
        <taxon>Bacteria</taxon>
        <taxon>Bacillati</taxon>
        <taxon>Actinomycetota</taxon>
        <taxon>Actinomycetes</taxon>
        <taxon>Mycobacteriales</taxon>
        <taxon>Corynebacteriaceae</taxon>
        <taxon>Corynebacterium</taxon>
    </lineage>
</organism>
<dbReference type="AlphaFoldDB" id="A0A3M0GHQ5"/>
<dbReference type="RefSeq" id="WP_121912469.1">
    <property type="nucleotide sequence ID" value="NZ_CP068291.1"/>
</dbReference>
<sequence>MKFNFEAPEPLQLSAPVSYYEDLLSDYRYRDISFLKMDTTGQVLGKCVIGGINYTIKSYETAGLITSIEILDARETDSFLDIPLSLSSRKFVKALKDVGIEFEHNRDGITIPHDNGAIALSYQFGKVVAICWE</sequence>
<name>A0A3M0GHQ5_9CORY</name>
<dbReference type="EMBL" id="REGC01000001">
    <property type="protein sequence ID" value="RMB64214.1"/>
    <property type="molecule type" value="Genomic_DNA"/>
</dbReference>
<protein>
    <submittedName>
        <fullName evidence="1">Uncharacterized protein</fullName>
    </submittedName>
</protein>
<gene>
    <name evidence="1" type="ORF">D9543_00005</name>
</gene>
<reference evidence="1 2" key="1">
    <citation type="submission" date="2018-10" db="EMBL/GenBank/DDBJ databases">
        <title>Corynebacterium macginleyi genome sequencing and assembly of the type strain and two clinical samples.</title>
        <authorList>
            <person name="Bernier A.-M."/>
            <person name="Bernard K."/>
        </authorList>
    </citation>
    <scope>NUCLEOTIDE SEQUENCE [LARGE SCALE GENOMIC DNA]</scope>
    <source>
        <strain evidence="1 2">NML 120205</strain>
    </source>
</reference>
<proteinExistence type="predicted"/>
<evidence type="ECO:0000313" key="2">
    <source>
        <dbReference type="Proteomes" id="UP000270649"/>
    </source>
</evidence>
<dbReference type="GeneID" id="92745805"/>